<accession>A0A1L9ST94</accession>
<name>A0A1L9ST94_9EURO</name>
<dbReference type="GO" id="GO:0005737">
    <property type="term" value="C:cytoplasm"/>
    <property type="evidence" value="ECO:0007669"/>
    <property type="project" value="TreeGrafter"/>
</dbReference>
<keyword evidence="3" id="KW-1185">Reference proteome</keyword>
<dbReference type="SUPFAM" id="SSF56112">
    <property type="entry name" value="Protein kinase-like (PK-like)"/>
    <property type="match status" value="1"/>
</dbReference>
<dbReference type="PANTHER" id="PTHR24361">
    <property type="entry name" value="MITOGEN-ACTIVATED KINASE KINASE KINASE"/>
    <property type="match status" value="1"/>
</dbReference>
<evidence type="ECO:0000313" key="2">
    <source>
        <dbReference type="EMBL" id="OJJ50334.1"/>
    </source>
</evidence>
<gene>
    <name evidence="2" type="ORF">ASPZODRAFT_22987</name>
</gene>
<evidence type="ECO:0000313" key="3">
    <source>
        <dbReference type="Proteomes" id="UP000184188"/>
    </source>
</evidence>
<dbReference type="InterPro" id="IPR000719">
    <property type="entry name" value="Prot_kinase_dom"/>
</dbReference>
<dbReference type="RefSeq" id="XP_022584844.1">
    <property type="nucleotide sequence ID" value="XM_022727913.1"/>
</dbReference>
<dbReference type="Proteomes" id="UP000184188">
    <property type="component" value="Unassembled WGS sequence"/>
</dbReference>
<sequence>MAERDSMANALQQPVGFNAAAINPTVLYENDDRVFDRQEEIQWLERRYISKGSFATVYSVVHPTSGEKFVQKQIKKRSRVPMAEFRRWIENEIEIIRKVSSNHHMVKIFAQYWLEADGTHDLVLYPFANQGNLRDLLAAFSTSPDQTAILRRIFGCLASSLDFLHTREIFARHKDIKPENLLIHNGQLVVTGFFGIAQDEEPRNGKADVFSAGLIYLDILAAFLPPLKPIVDEMDTYSMPTQMAVLEKVQAILYMHVALENTGPISPIIFMVTAAMLCFHPIDRPPAAEVRQRVGLCQELFCDRCSFESQSALLIQRSPFDSEFLYVSSASLDRHLQHLQHLLAPTHSMPLFTHF</sequence>
<dbReference type="GeneID" id="34614377"/>
<reference evidence="3" key="1">
    <citation type="journal article" date="2017" name="Genome Biol.">
        <title>Comparative genomics reveals high biological diversity and specific adaptations in the industrially and medically important fungal genus Aspergillus.</title>
        <authorList>
            <person name="de Vries R.P."/>
            <person name="Riley R."/>
            <person name="Wiebenga A."/>
            <person name="Aguilar-Osorio G."/>
            <person name="Amillis S."/>
            <person name="Uchima C.A."/>
            <person name="Anderluh G."/>
            <person name="Asadollahi M."/>
            <person name="Askin M."/>
            <person name="Barry K."/>
            <person name="Battaglia E."/>
            <person name="Bayram O."/>
            <person name="Benocci T."/>
            <person name="Braus-Stromeyer S.A."/>
            <person name="Caldana C."/>
            <person name="Canovas D."/>
            <person name="Cerqueira G.C."/>
            <person name="Chen F."/>
            <person name="Chen W."/>
            <person name="Choi C."/>
            <person name="Clum A."/>
            <person name="Dos Santos R.A."/>
            <person name="Damasio A.R."/>
            <person name="Diallinas G."/>
            <person name="Emri T."/>
            <person name="Fekete E."/>
            <person name="Flipphi M."/>
            <person name="Freyberg S."/>
            <person name="Gallo A."/>
            <person name="Gournas C."/>
            <person name="Habgood R."/>
            <person name="Hainaut M."/>
            <person name="Harispe M.L."/>
            <person name="Henrissat B."/>
            <person name="Hilden K.S."/>
            <person name="Hope R."/>
            <person name="Hossain A."/>
            <person name="Karabika E."/>
            <person name="Karaffa L."/>
            <person name="Karanyi Z."/>
            <person name="Krasevec N."/>
            <person name="Kuo A."/>
            <person name="Kusch H."/>
            <person name="LaButti K."/>
            <person name="Lagendijk E.L."/>
            <person name="Lapidus A."/>
            <person name="Levasseur A."/>
            <person name="Lindquist E."/>
            <person name="Lipzen A."/>
            <person name="Logrieco A.F."/>
            <person name="MacCabe A."/>
            <person name="Maekelae M.R."/>
            <person name="Malavazi I."/>
            <person name="Melin P."/>
            <person name="Meyer V."/>
            <person name="Mielnichuk N."/>
            <person name="Miskei M."/>
            <person name="Molnar A.P."/>
            <person name="Mule G."/>
            <person name="Ngan C.Y."/>
            <person name="Orejas M."/>
            <person name="Orosz E."/>
            <person name="Ouedraogo J.P."/>
            <person name="Overkamp K.M."/>
            <person name="Park H.-S."/>
            <person name="Perrone G."/>
            <person name="Piumi F."/>
            <person name="Punt P.J."/>
            <person name="Ram A.F."/>
            <person name="Ramon A."/>
            <person name="Rauscher S."/>
            <person name="Record E."/>
            <person name="Riano-Pachon D.M."/>
            <person name="Robert V."/>
            <person name="Roehrig J."/>
            <person name="Ruller R."/>
            <person name="Salamov A."/>
            <person name="Salih N.S."/>
            <person name="Samson R.A."/>
            <person name="Sandor E."/>
            <person name="Sanguinetti M."/>
            <person name="Schuetze T."/>
            <person name="Sepcic K."/>
            <person name="Shelest E."/>
            <person name="Sherlock G."/>
            <person name="Sophianopoulou V."/>
            <person name="Squina F.M."/>
            <person name="Sun H."/>
            <person name="Susca A."/>
            <person name="Todd R.B."/>
            <person name="Tsang A."/>
            <person name="Unkles S.E."/>
            <person name="van de Wiele N."/>
            <person name="van Rossen-Uffink D."/>
            <person name="Oliveira J.V."/>
            <person name="Vesth T.C."/>
            <person name="Visser J."/>
            <person name="Yu J.-H."/>
            <person name="Zhou M."/>
            <person name="Andersen M.R."/>
            <person name="Archer D.B."/>
            <person name="Baker S.E."/>
            <person name="Benoit I."/>
            <person name="Brakhage A.A."/>
            <person name="Braus G.H."/>
            <person name="Fischer R."/>
            <person name="Frisvad J.C."/>
            <person name="Goldman G.H."/>
            <person name="Houbraken J."/>
            <person name="Oakley B."/>
            <person name="Pocsi I."/>
            <person name="Scazzocchio C."/>
            <person name="Seiboth B."/>
            <person name="vanKuyk P.A."/>
            <person name="Wortman J."/>
            <person name="Dyer P.S."/>
            <person name="Grigoriev I.V."/>
        </authorList>
    </citation>
    <scope>NUCLEOTIDE SEQUENCE [LARGE SCALE GENOMIC DNA]</scope>
    <source>
        <strain evidence="3">CBS 506.65</strain>
    </source>
</reference>
<dbReference type="GO" id="GO:0005524">
    <property type="term" value="F:ATP binding"/>
    <property type="evidence" value="ECO:0007669"/>
    <property type="project" value="InterPro"/>
</dbReference>
<dbReference type="InterPro" id="IPR053235">
    <property type="entry name" value="Ser_Thr_kinase"/>
</dbReference>
<dbReference type="PROSITE" id="PS50011">
    <property type="entry name" value="PROTEIN_KINASE_DOM"/>
    <property type="match status" value="1"/>
</dbReference>
<feature type="domain" description="Protein kinase" evidence="1">
    <location>
        <begin position="43"/>
        <end position="301"/>
    </location>
</feature>
<dbReference type="Pfam" id="PF00069">
    <property type="entry name" value="Pkinase"/>
    <property type="match status" value="1"/>
</dbReference>
<dbReference type="CDD" id="cd00180">
    <property type="entry name" value="PKc"/>
    <property type="match status" value="1"/>
</dbReference>
<evidence type="ECO:0000259" key="1">
    <source>
        <dbReference type="PROSITE" id="PS50011"/>
    </source>
</evidence>
<dbReference type="VEuPathDB" id="FungiDB:ASPZODRAFT_22987"/>
<dbReference type="EMBL" id="KV878337">
    <property type="protein sequence ID" value="OJJ50334.1"/>
    <property type="molecule type" value="Genomic_DNA"/>
</dbReference>
<dbReference type="GO" id="GO:0004674">
    <property type="term" value="F:protein serine/threonine kinase activity"/>
    <property type="evidence" value="ECO:0007669"/>
    <property type="project" value="TreeGrafter"/>
</dbReference>
<dbReference type="PANTHER" id="PTHR24361:SF613">
    <property type="entry name" value="NUCLEAR RECEPTOR-BINDING PROTEIN-RELATED"/>
    <property type="match status" value="1"/>
</dbReference>
<protein>
    <recommendedName>
        <fullName evidence="1">Protein kinase domain-containing protein</fullName>
    </recommendedName>
</protein>
<dbReference type="Gene3D" id="3.30.200.20">
    <property type="entry name" value="Phosphorylase Kinase, domain 1"/>
    <property type="match status" value="1"/>
</dbReference>
<proteinExistence type="predicted"/>
<dbReference type="Gene3D" id="1.10.510.10">
    <property type="entry name" value="Transferase(Phosphotransferase) domain 1"/>
    <property type="match status" value="1"/>
</dbReference>
<dbReference type="AlphaFoldDB" id="A0A1L9ST94"/>
<organism evidence="2 3">
    <name type="scientific">Penicilliopsis zonata CBS 506.65</name>
    <dbReference type="NCBI Taxonomy" id="1073090"/>
    <lineage>
        <taxon>Eukaryota</taxon>
        <taxon>Fungi</taxon>
        <taxon>Dikarya</taxon>
        <taxon>Ascomycota</taxon>
        <taxon>Pezizomycotina</taxon>
        <taxon>Eurotiomycetes</taxon>
        <taxon>Eurotiomycetidae</taxon>
        <taxon>Eurotiales</taxon>
        <taxon>Aspergillaceae</taxon>
        <taxon>Penicilliopsis</taxon>
    </lineage>
</organism>
<dbReference type="OrthoDB" id="5422826at2759"/>
<dbReference type="SMART" id="SM00220">
    <property type="entry name" value="S_TKc"/>
    <property type="match status" value="1"/>
</dbReference>
<dbReference type="InterPro" id="IPR011009">
    <property type="entry name" value="Kinase-like_dom_sf"/>
</dbReference>